<evidence type="ECO:0000256" key="5">
    <source>
        <dbReference type="ARBA" id="ARBA00023274"/>
    </source>
</evidence>
<sequence>MPRRNFKRIPTKSDPIYKSLEIAKLINYVMIDGKKSVAQSIVYGLIEKLKKDSENPLETLTKAISNVAPIHEVKPRRLGGASYLVPIEVRKERRLFLALNWIVNAAKTRSNKEFHTFSEKLYAEIKEASQQQGAAFAKKTQTEKLADANRAFSHLKW</sequence>
<dbReference type="Proteomes" id="UP000183758">
    <property type="component" value="Unassembled WGS sequence"/>
</dbReference>
<keyword evidence="3 6" id="KW-0694">RNA-binding</keyword>
<dbReference type="SUPFAM" id="SSF47973">
    <property type="entry name" value="Ribosomal protein S7"/>
    <property type="match status" value="1"/>
</dbReference>
<dbReference type="HAMAP" id="MF_00480_B">
    <property type="entry name" value="Ribosomal_uS7_B"/>
    <property type="match status" value="1"/>
</dbReference>
<evidence type="ECO:0000259" key="7">
    <source>
        <dbReference type="Pfam" id="PF00177"/>
    </source>
</evidence>
<evidence type="ECO:0000313" key="8">
    <source>
        <dbReference type="EMBL" id="OIP82184.1"/>
    </source>
</evidence>
<name>A0A1J5HTA8_9BACT</name>
<keyword evidence="5 6" id="KW-0687">Ribonucleoprotein</keyword>
<dbReference type="PANTHER" id="PTHR11205">
    <property type="entry name" value="RIBOSOMAL PROTEIN S7"/>
    <property type="match status" value="1"/>
</dbReference>
<comment type="similarity">
    <text evidence="1 6">Belongs to the universal ribosomal protein uS7 family.</text>
</comment>
<dbReference type="EMBL" id="MNZM01000122">
    <property type="protein sequence ID" value="OIP82184.1"/>
    <property type="molecule type" value="Genomic_DNA"/>
</dbReference>
<reference evidence="8 9" key="1">
    <citation type="journal article" date="2016" name="Environ. Microbiol.">
        <title>Genomic resolution of a cold subsurface aquifer community provides metabolic insights for novel microbes adapted to high CO concentrations.</title>
        <authorList>
            <person name="Probst A.J."/>
            <person name="Castelle C.J."/>
            <person name="Singh A."/>
            <person name="Brown C.T."/>
            <person name="Anantharaman K."/>
            <person name="Sharon I."/>
            <person name="Hug L.A."/>
            <person name="Burstein D."/>
            <person name="Emerson J.B."/>
            <person name="Thomas B.C."/>
            <person name="Banfield J.F."/>
        </authorList>
    </citation>
    <scope>NUCLEOTIDE SEQUENCE [LARGE SCALE GENOMIC DNA]</scope>
    <source>
        <strain evidence="8">CG2_30_33_16</strain>
    </source>
</reference>
<dbReference type="CDD" id="cd14869">
    <property type="entry name" value="uS7_Bacteria"/>
    <property type="match status" value="1"/>
</dbReference>
<dbReference type="GO" id="GO:0015935">
    <property type="term" value="C:small ribosomal subunit"/>
    <property type="evidence" value="ECO:0007669"/>
    <property type="project" value="InterPro"/>
</dbReference>
<dbReference type="GO" id="GO:0006412">
    <property type="term" value="P:translation"/>
    <property type="evidence" value="ECO:0007669"/>
    <property type="project" value="UniProtKB-UniRule"/>
</dbReference>
<dbReference type="Gene3D" id="1.10.455.10">
    <property type="entry name" value="Ribosomal protein S7 domain"/>
    <property type="match status" value="1"/>
</dbReference>
<gene>
    <name evidence="6" type="primary">rpsG</name>
    <name evidence="8" type="ORF">AUK04_05145</name>
</gene>
<dbReference type="InterPro" id="IPR036823">
    <property type="entry name" value="Ribosomal_uS7_dom_sf"/>
</dbReference>
<proteinExistence type="inferred from homology"/>
<comment type="function">
    <text evidence="6">One of the primary rRNA binding proteins, it binds directly to 16S rRNA where it nucleates assembly of the head domain of the 30S subunit. Is located at the subunit interface close to the decoding center, probably blocks exit of the E-site tRNA.</text>
</comment>
<dbReference type="AlphaFoldDB" id="A0A1J5HTA8"/>
<feature type="domain" description="Small ribosomal subunit protein uS7" evidence="7">
    <location>
        <begin position="4"/>
        <end position="150"/>
    </location>
</feature>
<evidence type="ECO:0000256" key="3">
    <source>
        <dbReference type="ARBA" id="ARBA00022884"/>
    </source>
</evidence>
<dbReference type="InterPro" id="IPR023798">
    <property type="entry name" value="Ribosomal_uS7_dom"/>
</dbReference>
<evidence type="ECO:0000256" key="4">
    <source>
        <dbReference type="ARBA" id="ARBA00022980"/>
    </source>
</evidence>
<keyword evidence="4 6" id="KW-0689">Ribosomal protein</keyword>
<protein>
    <recommendedName>
        <fullName evidence="6">Small ribosomal subunit protein uS7</fullName>
    </recommendedName>
</protein>
<dbReference type="GO" id="GO:0003735">
    <property type="term" value="F:structural constituent of ribosome"/>
    <property type="evidence" value="ECO:0007669"/>
    <property type="project" value="InterPro"/>
</dbReference>
<comment type="caution">
    <text evidence="8">The sequence shown here is derived from an EMBL/GenBank/DDBJ whole genome shotgun (WGS) entry which is preliminary data.</text>
</comment>
<dbReference type="InterPro" id="IPR000235">
    <property type="entry name" value="Ribosomal_uS7"/>
</dbReference>
<evidence type="ECO:0000256" key="1">
    <source>
        <dbReference type="ARBA" id="ARBA00007151"/>
    </source>
</evidence>
<dbReference type="NCBIfam" id="TIGR01029">
    <property type="entry name" value="rpsG_bact"/>
    <property type="match status" value="1"/>
</dbReference>
<evidence type="ECO:0000256" key="6">
    <source>
        <dbReference type="HAMAP-Rule" id="MF_00480"/>
    </source>
</evidence>
<keyword evidence="2 6" id="KW-0699">rRNA-binding</keyword>
<keyword evidence="6" id="KW-0820">tRNA-binding</keyword>
<evidence type="ECO:0000256" key="2">
    <source>
        <dbReference type="ARBA" id="ARBA00022730"/>
    </source>
</evidence>
<evidence type="ECO:0000313" key="9">
    <source>
        <dbReference type="Proteomes" id="UP000183758"/>
    </source>
</evidence>
<organism evidence="8 9">
    <name type="scientific">Candidatus Roizmanbacteria bacterium CG2_30_33_16</name>
    <dbReference type="NCBI Taxonomy" id="1805340"/>
    <lineage>
        <taxon>Bacteria</taxon>
        <taxon>Candidatus Roizmaniibacteriota</taxon>
    </lineage>
</organism>
<dbReference type="InterPro" id="IPR005717">
    <property type="entry name" value="Ribosomal_uS7_bac/org-type"/>
</dbReference>
<dbReference type="Pfam" id="PF00177">
    <property type="entry name" value="Ribosomal_S7"/>
    <property type="match status" value="1"/>
</dbReference>
<dbReference type="PIRSF" id="PIRSF002122">
    <property type="entry name" value="RPS7p_RPS7a_RPS5e_RPS7o"/>
    <property type="match status" value="1"/>
</dbReference>
<accession>A0A1J5HTA8</accession>
<comment type="subunit">
    <text evidence="6">Part of the 30S ribosomal subunit. Contacts proteins S9 and S11.</text>
</comment>
<dbReference type="GO" id="GO:0019843">
    <property type="term" value="F:rRNA binding"/>
    <property type="evidence" value="ECO:0007669"/>
    <property type="project" value="UniProtKB-UniRule"/>
</dbReference>
<dbReference type="GO" id="GO:0000049">
    <property type="term" value="F:tRNA binding"/>
    <property type="evidence" value="ECO:0007669"/>
    <property type="project" value="UniProtKB-UniRule"/>
</dbReference>